<feature type="signal peptide" evidence="13">
    <location>
        <begin position="1"/>
        <end position="25"/>
    </location>
</feature>
<keyword evidence="8" id="KW-0326">Glycosidase</keyword>
<dbReference type="EMBL" id="JPKY01000018">
    <property type="protein sequence ID" value="KFH46577.1"/>
    <property type="molecule type" value="Genomic_DNA"/>
</dbReference>
<comment type="similarity">
    <text evidence="2 12">Belongs to the glycosyl hydrolase 17 family.</text>
</comment>
<evidence type="ECO:0000256" key="2">
    <source>
        <dbReference type="ARBA" id="ARBA00008773"/>
    </source>
</evidence>
<evidence type="ECO:0000256" key="4">
    <source>
        <dbReference type="ARBA" id="ARBA00022525"/>
    </source>
</evidence>
<comment type="caution">
    <text evidence="14">The sequence shown here is derived from an EMBL/GenBank/DDBJ whole genome shotgun (WGS) entry which is preliminary data.</text>
</comment>
<dbReference type="EC" id="3.2.1.58" evidence="10"/>
<organism evidence="14 15">
    <name type="scientific">Hapsidospora chrysogenum (strain ATCC 11550 / CBS 779.69 / DSM 880 / IAM 14645 / JCM 23072 / IMI 49137)</name>
    <name type="common">Acremonium chrysogenum</name>
    <dbReference type="NCBI Taxonomy" id="857340"/>
    <lineage>
        <taxon>Eukaryota</taxon>
        <taxon>Fungi</taxon>
        <taxon>Dikarya</taxon>
        <taxon>Ascomycota</taxon>
        <taxon>Pezizomycotina</taxon>
        <taxon>Sordariomycetes</taxon>
        <taxon>Hypocreomycetidae</taxon>
        <taxon>Hypocreales</taxon>
        <taxon>Bionectriaceae</taxon>
        <taxon>Hapsidospora</taxon>
    </lineage>
</organism>
<gene>
    <name evidence="14" type="ORF">ACRE_026110</name>
</gene>
<keyword evidence="4" id="KW-0964">Secreted</keyword>
<dbReference type="PANTHER" id="PTHR16631:SF26">
    <property type="entry name" value="GLUCAN 1,3-BETA-GLUCOSIDASE"/>
    <property type="match status" value="1"/>
</dbReference>
<dbReference type="InterPro" id="IPR000490">
    <property type="entry name" value="Glyco_hydro_17"/>
</dbReference>
<dbReference type="HOGENOM" id="CLU_028820_2_0_1"/>
<dbReference type="GO" id="GO:0071555">
    <property type="term" value="P:cell wall organization"/>
    <property type="evidence" value="ECO:0007669"/>
    <property type="project" value="TreeGrafter"/>
</dbReference>
<dbReference type="GO" id="GO:0009277">
    <property type="term" value="C:fungal-type cell wall"/>
    <property type="evidence" value="ECO:0007669"/>
    <property type="project" value="TreeGrafter"/>
</dbReference>
<evidence type="ECO:0000256" key="1">
    <source>
        <dbReference type="ARBA" id="ARBA00004191"/>
    </source>
</evidence>
<proteinExistence type="inferred from homology"/>
<feature type="chain" id="PRO_5001815676" description="glucan 1,3-beta-glucosidase" evidence="13">
    <location>
        <begin position="26"/>
        <end position="305"/>
    </location>
</feature>
<dbReference type="GO" id="GO:0005975">
    <property type="term" value="P:carbohydrate metabolic process"/>
    <property type="evidence" value="ECO:0007669"/>
    <property type="project" value="InterPro"/>
</dbReference>
<dbReference type="GO" id="GO:0009986">
    <property type="term" value="C:cell surface"/>
    <property type="evidence" value="ECO:0007669"/>
    <property type="project" value="TreeGrafter"/>
</dbReference>
<keyword evidence="3" id="KW-0134">Cell wall</keyword>
<sequence length="305" mass="32741">MFFSRSAVTLVAAALASLLPGHAAAAGQLGFALGVKQPNGACKNQADYIADMEAIKSRSGSTIVRIFDAAECDVTAHMLPAAKAQGFQALLGIWPDTEDQYNNGKQAIIANGNAYKEQVHAVIVGSESLYRGTYSADQLVARMEDMRRAAPGFRYGMSDSWNKYADGTADAVVRVSDIVLINAFSYWQGASIDAAVGVFNSDIEQAVARVNAAREGRPIETWVGETGWPTEGTTYQAAVPSLANAKRYYDEGVCPMVRGGGNVFVFEAFDEPWKPDSIGDTGQAASEKHWGVMTADRSEKFGLRC</sequence>
<dbReference type="Proteomes" id="UP000029964">
    <property type="component" value="Unassembled WGS sequence"/>
</dbReference>
<name>A0A086TB45_HAPC1</name>
<dbReference type="GO" id="GO:0042973">
    <property type="term" value="F:glucan endo-1,3-beta-D-glucosidase activity"/>
    <property type="evidence" value="ECO:0007669"/>
    <property type="project" value="TreeGrafter"/>
</dbReference>
<keyword evidence="5 13" id="KW-0732">Signal</keyword>
<evidence type="ECO:0000313" key="14">
    <source>
        <dbReference type="EMBL" id="KFH46577.1"/>
    </source>
</evidence>
<dbReference type="SUPFAM" id="SSF51445">
    <property type="entry name" value="(Trans)glycosidases"/>
    <property type="match status" value="1"/>
</dbReference>
<dbReference type="AlphaFoldDB" id="A0A086TB45"/>
<evidence type="ECO:0000256" key="13">
    <source>
        <dbReference type="SAM" id="SignalP"/>
    </source>
</evidence>
<dbReference type="Pfam" id="PF00332">
    <property type="entry name" value="Glyco_hydro_17"/>
    <property type="match status" value="1"/>
</dbReference>
<comment type="subcellular location">
    <subcellularLocation>
        <location evidence="1">Secreted</location>
        <location evidence="1">Cell wall</location>
    </subcellularLocation>
</comment>
<dbReference type="PANTHER" id="PTHR16631">
    <property type="entry name" value="GLUCAN 1,3-BETA-GLUCOSIDASE"/>
    <property type="match status" value="1"/>
</dbReference>
<dbReference type="InterPro" id="IPR050732">
    <property type="entry name" value="Beta-glucan_modifiers"/>
</dbReference>
<dbReference type="Gene3D" id="3.20.20.80">
    <property type="entry name" value="Glycosidases"/>
    <property type="match status" value="1"/>
</dbReference>
<evidence type="ECO:0000256" key="3">
    <source>
        <dbReference type="ARBA" id="ARBA00022512"/>
    </source>
</evidence>
<evidence type="ECO:0000256" key="6">
    <source>
        <dbReference type="ARBA" id="ARBA00022801"/>
    </source>
</evidence>
<dbReference type="OrthoDB" id="1293114at2759"/>
<dbReference type="GO" id="GO:0004338">
    <property type="term" value="F:glucan exo-1,3-beta-glucosidase activity"/>
    <property type="evidence" value="ECO:0007669"/>
    <property type="project" value="UniProtKB-EC"/>
</dbReference>
<evidence type="ECO:0000256" key="9">
    <source>
        <dbReference type="ARBA" id="ARBA00036824"/>
    </source>
</evidence>
<keyword evidence="7" id="KW-0325">Glycoprotein</keyword>
<evidence type="ECO:0000256" key="12">
    <source>
        <dbReference type="RuleBase" id="RU004335"/>
    </source>
</evidence>
<keyword evidence="15" id="KW-1185">Reference proteome</keyword>
<dbReference type="GO" id="GO:0005576">
    <property type="term" value="C:extracellular region"/>
    <property type="evidence" value="ECO:0007669"/>
    <property type="project" value="TreeGrafter"/>
</dbReference>
<dbReference type="STRING" id="857340.A0A086TB45"/>
<evidence type="ECO:0000256" key="7">
    <source>
        <dbReference type="ARBA" id="ARBA00023180"/>
    </source>
</evidence>
<dbReference type="InterPro" id="IPR017853">
    <property type="entry name" value="GH"/>
</dbReference>
<evidence type="ECO:0000256" key="8">
    <source>
        <dbReference type="ARBA" id="ARBA00023295"/>
    </source>
</evidence>
<evidence type="ECO:0000313" key="15">
    <source>
        <dbReference type="Proteomes" id="UP000029964"/>
    </source>
</evidence>
<protein>
    <recommendedName>
        <fullName evidence="10">glucan 1,3-beta-glucosidase</fullName>
        <ecNumber evidence="10">3.2.1.58</ecNumber>
    </recommendedName>
    <alternativeName>
        <fullName evidence="11">Exo-1,3-beta-glucanase</fullName>
    </alternativeName>
</protein>
<keyword evidence="6" id="KW-0378">Hydrolase</keyword>
<evidence type="ECO:0000256" key="5">
    <source>
        <dbReference type="ARBA" id="ARBA00022729"/>
    </source>
</evidence>
<evidence type="ECO:0000256" key="10">
    <source>
        <dbReference type="ARBA" id="ARBA00038929"/>
    </source>
</evidence>
<reference evidence="15" key="1">
    <citation type="journal article" date="2014" name="Genome Announc.">
        <title>Genome sequence and annotation of Acremonium chrysogenum, producer of the beta-lactam antibiotic cephalosporin C.</title>
        <authorList>
            <person name="Terfehr D."/>
            <person name="Dahlmann T.A."/>
            <person name="Specht T."/>
            <person name="Zadra I."/>
            <person name="Kuernsteiner H."/>
            <person name="Kueck U."/>
        </authorList>
    </citation>
    <scope>NUCLEOTIDE SEQUENCE [LARGE SCALE GENOMIC DNA]</scope>
    <source>
        <strain evidence="15">ATCC 11550 / CBS 779.69 / DSM 880 / IAM 14645 / JCM 23072 / IMI 49137</strain>
    </source>
</reference>
<comment type="catalytic activity">
    <reaction evidence="9">
        <text>Successive hydrolysis of beta-D-glucose units from the non-reducing ends of (1-&gt;3)-beta-D-glucans, releasing alpha-glucose.</text>
        <dbReference type="EC" id="3.2.1.58"/>
    </reaction>
</comment>
<accession>A0A086TB45</accession>
<evidence type="ECO:0000256" key="11">
    <source>
        <dbReference type="ARBA" id="ARBA00041761"/>
    </source>
</evidence>